<evidence type="ECO:0000313" key="1">
    <source>
        <dbReference type="EMBL" id="MBX43203.1"/>
    </source>
</evidence>
<dbReference type="EMBL" id="GGEC01062719">
    <property type="protein sequence ID" value="MBX43203.1"/>
    <property type="molecule type" value="Transcribed_RNA"/>
</dbReference>
<accession>A0A2P2NL66</accession>
<dbReference type="AlphaFoldDB" id="A0A2P2NL66"/>
<organism evidence="1">
    <name type="scientific">Rhizophora mucronata</name>
    <name type="common">Asiatic mangrove</name>
    <dbReference type="NCBI Taxonomy" id="61149"/>
    <lineage>
        <taxon>Eukaryota</taxon>
        <taxon>Viridiplantae</taxon>
        <taxon>Streptophyta</taxon>
        <taxon>Embryophyta</taxon>
        <taxon>Tracheophyta</taxon>
        <taxon>Spermatophyta</taxon>
        <taxon>Magnoliopsida</taxon>
        <taxon>eudicotyledons</taxon>
        <taxon>Gunneridae</taxon>
        <taxon>Pentapetalae</taxon>
        <taxon>rosids</taxon>
        <taxon>fabids</taxon>
        <taxon>Malpighiales</taxon>
        <taxon>Rhizophoraceae</taxon>
        <taxon>Rhizophora</taxon>
    </lineage>
</organism>
<protein>
    <submittedName>
        <fullName evidence="1">Uncharacterized protein</fullName>
    </submittedName>
</protein>
<reference evidence="1" key="1">
    <citation type="submission" date="2018-02" db="EMBL/GenBank/DDBJ databases">
        <title>Rhizophora mucronata_Transcriptome.</title>
        <authorList>
            <person name="Meera S.P."/>
            <person name="Sreeshan A."/>
            <person name="Augustine A."/>
        </authorList>
    </citation>
    <scope>NUCLEOTIDE SEQUENCE</scope>
    <source>
        <tissue evidence="1">Leaf</tissue>
    </source>
</reference>
<sequence>MGPGVVGPTLGRYWRAMMVPRII</sequence>
<proteinExistence type="predicted"/>
<name>A0A2P2NL66_RHIMU</name>